<dbReference type="Gene3D" id="1.10.3210.10">
    <property type="entry name" value="Hypothetical protein af1432"/>
    <property type="match status" value="1"/>
</dbReference>
<keyword evidence="5" id="KW-1185">Reference proteome</keyword>
<dbReference type="PANTHER" id="PTHR11845">
    <property type="entry name" value="5'-DEOXYNUCLEOTIDASE HDDC2"/>
    <property type="match status" value="1"/>
</dbReference>
<reference evidence="4 5" key="1">
    <citation type="journal article" date="2015" name="Antonie Van Leeuwenhoek">
        <title>Prauserella endophytica sp. nov., an endophytic actinobacterium isolated from Tamarix taklamakanensis.</title>
        <authorList>
            <person name="Liu J.M."/>
            <person name="Habden X."/>
            <person name="Guo L."/>
            <person name="Tuo L."/>
            <person name="Jiang Z.K."/>
            <person name="Liu S.W."/>
            <person name="Liu X.F."/>
            <person name="Chen L."/>
            <person name="Li R.F."/>
            <person name="Zhang Y.Q."/>
            <person name="Sun C.H."/>
        </authorList>
    </citation>
    <scope>NUCLEOTIDE SEQUENCE [LARGE SCALE GENOMIC DNA]</scope>
    <source>
        <strain evidence="4 5">CGMCC 4.7182</strain>
    </source>
</reference>
<name>A0ABY2RSX3_9PSEU</name>
<proteinExistence type="predicted"/>
<organism evidence="4 5">
    <name type="scientific">Prauserella endophytica</name>
    <dbReference type="NCBI Taxonomy" id="1592324"/>
    <lineage>
        <taxon>Bacteria</taxon>
        <taxon>Bacillati</taxon>
        <taxon>Actinomycetota</taxon>
        <taxon>Actinomycetes</taxon>
        <taxon>Pseudonocardiales</taxon>
        <taxon>Pseudonocardiaceae</taxon>
        <taxon>Prauserella</taxon>
        <taxon>Prauserella coralliicola group</taxon>
    </lineage>
</organism>
<keyword evidence="2" id="KW-0378">Hydrolase</keyword>
<dbReference type="Proteomes" id="UP000309992">
    <property type="component" value="Unassembled WGS sequence"/>
</dbReference>
<dbReference type="InterPro" id="IPR006674">
    <property type="entry name" value="HD_domain"/>
</dbReference>
<dbReference type="PANTHER" id="PTHR11845:SF13">
    <property type="entry name" value="5'-DEOXYNUCLEOTIDASE HDDC2"/>
    <property type="match status" value="1"/>
</dbReference>
<keyword evidence="1" id="KW-0479">Metal-binding</keyword>
<evidence type="ECO:0000313" key="4">
    <source>
        <dbReference type="EMBL" id="TKG59031.1"/>
    </source>
</evidence>
<comment type="caution">
    <text evidence="4">The sequence shown here is derived from an EMBL/GenBank/DDBJ whole genome shotgun (WGS) entry which is preliminary data.</text>
</comment>
<protein>
    <submittedName>
        <fullName evidence="4">HD domain-containing protein</fullName>
    </submittedName>
</protein>
<evidence type="ECO:0000256" key="1">
    <source>
        <dbReference type="ARBA" id="ARBA00022723"/>
    </source>
</evidence>
<dbReference type="InterPro" id="IPR039356">
    <property type="entry name" value="YfbR/HDDC2"/>
</dbReference>
<evidence type="ECO:0000313" key="5">
    <source>
        <dbReference type="Proteomes" id="UP000309992"/>
    </source>
</evidence>
<dbReference type="Pfam" id="PF13023">
    <property type="entry name" value="HD_3"/>
    <property type="match status" value="1"/>
</dbReference>
<dbReference type="EMBL" id="SWMS01000048">
    <property type="protein sequence ID" value="TKG59031.1"/>
    <property type="molecule type" value="Genomic_DNA"/>
</dbReference>
<accession>A0ABY2RSX3</accession>
<sequence>MWRCSARRRASPSTWPAATWTRSWSSSRNGAETRCPACGRPARLGAVPAPDDGLLLDANPLPDGLPARLVEQLTFLAEVDRLKTVLRQSPLAAASRRENDAEHSWHLALMVTVLAEYADEPIDVGHTVELVVVHDLVEIYAGDTPLYDDEGRLTQEQREREAADALFGLLPADQARRLRAWWDEFEARVTPEARFAKAMDRLQPLLLNWLAKGGTWQSPGVTADTVRSRKACIGEASAQLGSVARALIDEGEHRGWVEPGHPNPDPVAG</sequence>
<feature type="domain" description="HD" evidence="3">
    <location>
        <begin position="79"/>
        <end position="231"/>
    </location>
</feature>
<evidence type="ECO:0000259" key="3">
    <source>
        <dbReference type="Pfam" id="PF13023"/>
    </source>
</evidence>
<gene>
    <name evidence="4" type="ORF">FCN18_37275</name>
</gene>
<evidence type="ECO:0000256" key="2">
    <source>
        <dbReference type="ARBA" id="ARBA00022801"/>
    </source>
</evidence>
<dbReference type="SUPFAM" id="SSF109604">
    <property type="entry name" value="HD-domain/PDEase-like"/>
    <property type="match status" value="1"/>
</dbReference>